<keyword evidence="8" id="KW-0746">Sphingolipid metabolism</keyword>
<evidence type="ECO:0000256" key="2">
    <source>
        <dbReference type="ARBA" id="ARBA00004389"/>
    </source>
</evidence>
<evidence type="ECO:0000256" key="10">
    <source>
        <dbReference type="ARBA" id="ARBA00023098"/>
    </source>
</evidence>
<gene>
    <name evidence="16" type="ORF">HELGO_WM51763</name>
</gene>
<keyword evidence="10" id="KW-0443">Lipid metabolism</keyword>
<dbReference type="InterPro" id="IPR015422">
    <property type="entry name" value="PyrdxlP-dep_Trfase_small"/>
</dbReference>
<evidence type="ECO:0000256" key="5">
    <source>
        <dbReference type="ARBA" id="ARBA00022692"/>
    </source>
</evidence>
<keyword evidence="9" id="KW-1133">Transmembrane helix</keyword>
<keyword evidence="7 14" id="KW-0663">Pyridoxal phosphate</keyword>
<dbReference type="Gene3D" id="3.90.1150.10">
    <property type="entry name" value="Aspartate Aminotransferase, domain 1"/>
    <property type="match status" value="1"/>
</dbReference>
<organism evidence="16">
    <name type="scientific">uncultured Aureispira sp</name>
    <dbReference type="NCBI Taxonomy" id="1331704"/>
    <lineage>
        <taxon>Bacteria</taxon>
        <taxon>Pseudomonadati</taxon>
        <taxon>Bacteroidota</taxon>
        <taxon>Saprospiria</taxon>
        <taxon>Saprospirales</taxon>
        <taxon>Saprospiraceae</taxon>
        <taxon>Aureispira</taxon>
        <taxon>environmental samples</taxon>
    </lineage>
</organism>
<dbReference type="Gene3D" id="3.40.640.10">
    <property type="entry name" value="Type I PLP-dependent aspartate aminotransferase-like (Major domain)"/>
    <property type="match status" value="1"/>
</dbReference>
<evidence type="ECO:0000256" key="15">
    <source>
        <dbReference type="RuleBase" id="RU000382"/>
    </source>
</evidence>
<dbReference type="GO" id="GO:0030170">
    <property type="term" value="F:pyridoxal phosphate binding"/>
    <property type="evidence" value="ECO:0007669"/>
    <property type="project" value="InterPro"/>
</dbReference>
<evidence type="ECO:0000256" key="9">
    <source>
        <dbReference type="ARBA" id="ARBA00022989"/>
    </source>
</evidence>
<dbReference type="InterPro" id="IPR050477">
    <property type="entry name" value="GrpII_AminoAcid_Decarb"/>
</dbReference>
<proteinExistence type="inferred from homology"/>
<evidence type="ECO:0000256" key="14">
    <source>
        <dbReference type="PIRSR" id="PIRSR602129-50"/>
    </source>
</evidence>
<dbReference type="PANTHER" id="PTHR42735">
    <property type="match status" value="1"/>
</dbReference>
<comment type="pathway">
    <text evidence="4">Sphingolipid metabolism.</text>
</comment>
<dbReference type="GO" id="GO:0016830">
    <property type="term" value="F:carbon-carbon lyase activity"/>
    <property type="evidence" value="ECO:0007669"/>
    <property type="project" value="InterPro"/>
</dbReference>
<name>A0A6S6U208_9BACT</name>
<evidence type="ECO:0000256" key="11">
    <source>
        <dbReference type="ARBA" id="ARBA00023136"/>
    </source>
</evidence>
<dbReference type="GO" id="GO:0006665">
    <property type="term" value="P:sphingolipid metabolic process"/>
    <property type="evidence" value="ECO:0007669"/>
    <property type="project" value="UniProtKB-KW"/>
</dbReference>
<feature type="modified residue" description="N6-(pyridoxal phosphate)lysine" evidence="14">
    <location>
        <position position="240"/>
    </location>
</feature>
<accession>A0A6S6U208</accession>
<dbReference type="EMBL" id="CACVAQ010000389">
    <property type="protein sequence ID" value="CAA6826952.1"/>
    <property type="molecule type" value="Genomic_DNA"/>
</dbReference>
<dbReference type="AlphaFoldDB" id="A0A6S6U208"/>
<keyword evidence="11" id="KW-0472">Membrane</keyword>
<sequence>MPQKGLPAEEILSQLQAMKSKDVPWETGKVLAYVYEPKKETENLAKDAYRMYLIENGLDPTAFPSLLKLENDLIGMAKDLLGGDEEVVGNVTSGGTESIILAVKTARDYYKDKQPEIKEPELIVAETAHAAFHKAGHYLGVKVVMVAVNKETFKMEPKLVEAAITPNTIMIVGSAPSYAHGVVDPIEELAAMAKARNILCHVDACVGGFYLPFSKKAGYDVAPFDFSVDGVTSMSADFHKYGYAIKGASCILQKNRALRKYQIFACSSWSGYTIINPTVLSSKTGGPLAGAWATLHHIGQEGYIEIVKGCQAATKLCIEGIAEIPELEVLGSPDINLVAIASTDPKINIFAISDWMTKRGWHIQVQLASSSSREALHLSINRANIEHIPELLDLFKVVIAELKEKEAPEMAFDPAMLAPMFENMNAETFDNLAGMLGMSGDGEGSGLPDDLEMINNILNKLPAEQRNVLLTEFMNKLFTVGS</sequence>
<evidence type="ECO:0000256" key="7">
    <source>
        <dbReference type="ARBA" id="ARBA00022898"/>
    </source>
</evidence>
<evidence type="ECO:0000256" key="13">
    <source>
        <dbReference type="ARBA" id="ARBA00038302"/>
    </source>
</evidence>
<evidence type="ECO:0000256" key="4">
    <source>
        <dbReference type="ARBA" id="ARBA00004991"/>
    </source>
</evidence>
<comment type="cofactor">
    <cofactor evidence="1 14 15">
        <name>pyridoxal 5'-phosphate</name>
        <dbReference type="ChEBI" id="CHEBI:597326"/>
    </cofactor>
</comment>
<evidence type="ECO:0000256" key="8">
    <source>
        <dbReference type="ARBA" id="ARBA00022919"/>
    </source>
</evidence>
<evidence type="ECO:0000256" key="12">
    <source>
        <dbReference type="ARBA" id="ARBA00023239"/>
    </source>
</evidence>
<dbReference type="SUPFAM" id="SSF53383">
    <property type="entry name" value="PLP-dependent transferases"/>
    <property type="match status" value="1"/>
</dbReference>
<dbReference type="Gene3D" id="6.10.140.2150">
    <property type="match status" value="1"/>
</dbReference>
<dbReference type="InterPro" id="IPR002129">
    <property type="entry name" value="PyrdxlP-dep_de-COase"/>
</dbReference>
<dbReference type="Pfam" id="PF00282">
    <property type="entry name" value="Pyridoxal_deC"/>
    <property type="match status" value="1"/>
</dbReference>
<dbReference type="GO" id="GO:0016020">
    <property type="term" value="C:membrane"/>
    <property type="evidence" value="ECO:0007669"/>
    <property type="project" value="GOC"/>
</dbReference>
<comment type="pathway">
    <text evidence="3">Lipid metabolism; sphingolipid metabolism.</text>
</comment>
<reference evidence="16" key="1">
    <citation type="submission" date="2020-01" db="EMBL/GenBank/DDBJ databases">
        <authorList>
            <person name="Meier V. D."/>
            <person name="Meier V D."/>
        </authorList>
    </citation>
    <scope>NUCLEOTIDE SEQUENCE</scope>
    <source>
        <strain evidence="16">HLG_WM_MAG_10</strain>
    </source>
</reference>
<dbReference type="InterPro" id="IPR015421">
    <property type="entry name" value="PyrdxlP-dep_Trfase_major"/>
</dbReference>
<keyword evidence="6" id="KW-0256">Endoplasmic reticulum</keyword>
<protein>
    <submittedName>
        <fullName evidence="16">Pyridoxal-dependent decarboxylase</fullName>
    </submittedName>
</protein>
<evidence type="ECO:0000256" key="3">
    <source>
        <dbReference type="ARBA" id="ARBA00004760"/>
    </source>
</evidence>
<dbReference type="PANTHER" id="PTHR42735:SF6">
    <property type="entry name" value="SPHINGOSINE-1-PHOSPHATE LYASE 1"/>
    <property type="match status" value="1"/>
</dbReference>
<evidence type="ECO:0000256" key="1">
    <source>
        <dbReference type="ARBA" id="ARBA00001933"/>
    </source>
</evidence>
<evidence type="ECO:0000313" key="16">
    <source>
        <dbReference type="EMBL" id="CAA6826952.1"/>
    </source>
</evidence>
<dbReference type="InterPro" id="IPR015424">
    <property type="entry name" value="PyrdxlP-dep_Trfase"/>
</dbReference>
<evidence type="ECO:0000256" key="6">
    <source>
        <dbReference type="ARBA" id="ARBA00022824"/>
    </source>
</evidence>
<dbReference type="GO" id="GO:0019752">
    <property type="term" value="P:carboxylic acid metabolic process"/>
    <property type="evidence" value="ECO:0007669"/>
    <property type="project" value="InterPro"/>
</dbReference>
<dbReference type="FunFam" id="3.40.640.10:FF:000020">
    <property type="entry name" value="sphingosine-1-phosphate lyase 1"/>
    <property type="match status" value="1"/>
</dbReference>
<keyword evidence="12 15" id="KW-0456">Lyase</keyword>
<comment type="subcellular location">
    <subcellularLocation>
        <location evidence="2">Endoplasmic reticulum membrane</location>
        <topology evidence="2">Single-pass membrane protein</topology>
    </subcellularLocation>
</comment>
<keyword evidence="5" id="KW-0812">Transmembrane</keyword>
<comment type="similarity">
    <text evidence="13">Belongs to the group II decarboxylase family. Sphingosine-1-phosphate lyase subfamily.</text>
</comment>